<protein>
    <recommendedName>
        <fullName evidence="1">YdhG-like domain-containing protein</fullName>
    </recommendedName>
</protein>
<reference evidence="2 3" key="1">
    <citation type="journal article" date="2019" name="Int. J. Syst. Evol. Microbiol.">
        <title>The Global Catalogue of Microorganisms (GCM) 10K type strain sequencing project: providing services to taxonomists for standard genome sequencing and annotation.</title>
        <authorList>
            <consortium name="The Broad Institute Genomics Platform"/>
            <consortium name="The Broad Institute Genome Sequencing Center for Infectious Disease"/>
            <person name="Wu L."/>
            <person name="Ma J."/>
        </authorList>
    </citation>
    <scope>NUCLEOTIDE SEQUENCE [LARGE SCALE GENOMIC DNA]</scope>
    <source>
        <strain evidence="2 3">JCM 14162</strain>
    </source>
</reference>
<feature type="domain" description="YdhG-like" evidence="1">
    <location>
        <begin position="27"/>
        <end position="135"/>
    </location>
</feature>
<name>A0ABN1A9S8_9SPHN</name>
<dbReference type="Pfam" id="PF08818">
    <property type="entry name" value="DUF1801"/>
    <property type="match status" value="1"/>
</dbReference>
<dbReference type="Proteomes" id="UP001500713">
    <property type="component" value="Unassembled WGS sequence"/>
</dbReference>
<gene>
    <name evidence="2" type="ORF">GCM10009096_10110</name>
</gene>
<evidence type="ECO:0000313" key="3">
    <source>
        <dbReference type="Proteomes" id="UP001500713"/>
    </source>
</evidence>
<comment type="caution">
    <text evidence="2">The sequence shown here is derived from an EMBL/GenBank/DDBJ whole genome shotgun (WGS) entry which is preliminary data.</text>
</comment>
<dbReference type="EMBL" id="BAAAEM010000002">
    <property type="protein sequence ID" value="GAA0471162.1"/>
    <property type="molecule type" value="Genomic_DNA"/>
</dbReference>
<accession>A0ABN1A9S8</accession>
<proteinExistence type="predicted"/>
<dbReference type="RefSeq" id="WP_229956436.1">
    <property type="nucleotide sequence ID" value="NZ_BAAAEM010000002.1"/>
</dbReference>
<evidence type="ECO:0000259" key="1">
    <source>
        <dbReference type="Pfam" id="PF08818"/>
    </source>
</evidence>
<keyword evidence="3" id="KW-1185">Reference proteome</keyword>
<sequence length="147" mass="16658">MATAENKTKENDGDVAAFIGSVEHEGRRRDALELLDMFKNITGDEPKMWGDSIIGFGSYHYKYESGREGDMCRSGFSPRKQNLSLYVLGCTSEKENKAKQAELLEKLGPHKRGSSCLYVTRLDRIDRDALAELIAFDKQAMDKKYPR</sequence>
<dbReference type="InterPro" id="IPR014922">
    <property type="entry name" value="YdhG-like"/>
</dbReference>
<evidence type="ECO:0000313" key="2">
    <source>
        <dbReference type="EMBL" id="GAA0471162.1"/>
    </source>
</evidence>
<organism evidence="2 3">
    <name type="scientific">Parasphingorhabdus litoris</name>
    <dbReference type="NCBI Taxonomy" id="394733"/>
    <lineage>
        <taxon>Bacteria</taxon>
        <taxon>Pseudomonadati</taxon>
        <taxon>Pseudomonadota</taxon>
        <taxon>Alphaproteobacteria</taxon>
        <taxon>Sphingomonadales</taxon>
        <taxon>Sphingomonadaceae</taxon>
        <taxon>Parasphingorhabdus</taxon>
    </lineage>
</organism>